<keyword evidence="4" id="KW-1185">Reference proteome</keyword>
<reference evidence="3 4" key="1">
    <citation type="submission" date="2019-07" db="EMBL/GenBank/DDBJ databases">
        <title>Whole genome shotgun sequence of Marinococcus halophilus NBRC 102359.</title>
        <authorList>
            <person name="Hosoyama A."/>
            <person name="Uohara A."/>
            <person name="Ohji S."/>
            <person name="Ichikawa N."/>
        </authorList>
    </citation>
    <scope>NUCLEOTIDE SEQUENCE [LARGE SCALE GENOMIC DNA]</scope>
    <source>
        <strain evidence="3 4">NBRC 102359</strain>
    </source>
</reference>
<protein>
    <recommendedName>
        <fullName evidence="2">Initiator Rep protein WH1 domain-containing protein</fullName>
    </recommendedName>
</protein>
<dbReference type="SUPFAM" id="SSF46785">
    <property type="entry name" value="Winged helix' DNA-binding domain"/>
    <property type="match status" value="2"/>
</dbReference>
<dbReference type="RefSeq" id="WP_094908683.1">
    <property type="nucleotide sequence ID" value="NZ_BJUN01000014.1"/>
</dbReference>
<name>A0A510Y7U4_MARHA</name>
<gene>
    <name evidence="3" type="ORF">MHA01_23510</name>
</gene>
<dbReference type="OrthoDB" id="9765378at2"/>
<dbReference type="GO" id="GO:0003887">
    <property type="term" value="F:DNA-directed DNA polymerase activity"/>
    <property type="evidence" value="ECO:0007669"/>
    <property type="project" value="InterPro"/>
</dbReference>
<dbReference type="Gene3D" id="1.10.10.10">
    <property type="entry name" value="Winged helix-like DNA-binding domain superfamily/Winged helix DNA-binding domain"/>
    <property type="match status" value="2"/>
</dbReference>
<dbReference type="AlphaFoldDB" id="A0A510Y7U4"/>
<sequence length="389" mass="45681">MVSEQMNLPGVSEISPEHTVTQSNDLIMSRQDLTIQERRIIYAFASLIHKEDNDFKIHRVKVKDIADILGIQTKNYYRKVQNIVLGLQQKGAYIQKEKSELYVNWVASSEYFHGQGCVELEFSQKMKPYLLELKQRFTPFKLRNVLRLRSEYSMRMYELLKKDEFRHQVSYSIPELRQLLNIEEGKYEPYANFKNRILKKAQEELENYTDLTFSYVEIKEGRKVAALTFAIQPNDKYVENAIEENDNNEIIQLLITYGIDEKQAKKLLTEHEKDKVIRNIEHIASQNENQFHNLAGALIDAIRKDYAASQTLPFESSIADIEYEKKSLPEPKMAELIVKDLIKKYSGNNSGPIPKWMVEDELERRLNEEGYSNEELETVKNHWLPYLTK</sequence>
<comment type="similarity">
    <text evidence="1">Belongs to the initiator RepB protein family.</text>
</comment>
<accession>A0A510Y7U4</accession>
<dbReference type="EMBL" id="BJUN01000014">
    <property type="protein sequence ID" value="GEK59446.1"/>
    <property type="molecule type" value="Genomic_DNA"/>
</dbReference>
<proteinExistence type="inferred from homology"/>
<dbReference type="InterPro" id="IPR000525">
    <property type="entry name" value="Initiator_Rep_WH1"/>
</dbReference>
<dbReference type="Pfam" id="PF01051">
    <property type="entry name" value="Rep3_N"/>
    <property type="match status" value="1"/>
</dbReference>
<evidence type="ECO:0000313" key="3">
    <source>
        <dbReference type="EMBL" id="GEK59446.1"/>
    </source>
</evidence>
<comment type="caution">
    <text evidence="3">The sequence shown here is derived from an EMBL/GenBank/DDBJ whole genome shotgun (WGS) entry which is preliminary data.</text>
</comment>
<dbReference type="Pfam" id="PF21205">
    <property type="entry name" value="Rep3_C"/>
    <property type="match status" value="1"/>
</dbReference>
<dbReference type="InterPro" id="IPR036388">
    <property type="entry name" value="WH-like_DNA-bd_sf"/>
</dbReference>
<dbReference type="InterPro" id="IPR036390">
    <property type="entry name" value="WH_DNA-bd_sf"/>
</dbReference>
<dbReference type="GO" id="GO:0006270">
    <property type="term" value="P:DNA replication initiation"/>
    <property type="evidence" value="ECO:0007669"/>
    <property type="project" value="InterPro"/>
</dbReference>
<organism evidence="3 4">
    <name type="scientific">Marinococcus halophilus</name>
    <dbReference type="NCBI Taxonomy" id="1371"/>
    <lineage>
        <taxon>Bacteria</taxon>
        <taxon>Bacillati</taxon>
        <taxon>Bacillota</taxon>
        <taxon>Bacilli</taxon>
        <taxon>Bacillales</taxon>
        <taxon>Bacillaceae</taxon>
        <taxon>Marinococcus</taxon>
    </lineage>
</organism>
<feature type="domain" description="Initiator Rep protein WH1" evidence="2">
    <location>
        <begin position="19"/>
        <end position="161"/>
    </location>
</feature>
<evidence type="ECO:0000313" key="4">
    <source>
        <dbReference type="Proteomes" id="UP000321051"/>
    </source>
</evidence>
<evidence type="ECO:0000256" key="1">
    <source>
        <dbReference type="ARBA" id="ARBA00038283"/>
    </source>
</evidence>
<dbReference type="Proteomes" id="UP000321051">
    <property type="component" value="Unassembled WGS sequence"/>
</dbReference>
<evidence type="ECO:0000259" key="2">
    <source>
        <dbReference type="Pfam" id="PF01051"/>
    </source>
</evidence>